<feature type="domain" description="Aminotransferase class I/classII large" evidence="1">
    <location>
        <begin position="28"/>
        <end position="214"/>
    </location>
</feature>
<organism evidence="2 3">
    <name type="scientific">Paraconiothyrium brasiliense</name>
    <dbReference type="NCBI Taxonomy" id="300254"/>
    <lineage>
        <taxon>Eukaryota</taxon>
        <taxon>Fungi</taxon>
        <taxon>Dikarya</taxon>
        <taxon>Ascomycota</taxon>
        <taxon>Pezizomycotina</taxon>
        <taxon>Dothideomycetes</taxon>
        <taxon>Pleosporomycetidae</taxon>
        <taxon>Pleosporales</taxon>
        <taxon>Massarineae</taxon>
        <taxon>Didymosphaeriaceae</taxon>
        <taxon>Paraconiothyrium</taxon>
    </lineage>
</organism>
<dbReference type="InterPro" id="IPR015422">
    <property type="entry name" value="PyrdxlP-dep_Trfase_small"/>
</dbReference>
<keyword evidence="2" id="KW-0808">Transferase</keyword>
<dbReference type="Proteomes" id="UP001521785">
    <property type="component" value="Unassembled WGS sequence"/>
</dbReference>
<dbReference type="Gene3D" id="3.90.1150.10">
    <property type="entry name" value="Aspartate Aminotransferase, domain 1"/>
    <property type="match status" value="2"/>
</dbReference>
<dbReference type="SUPFAM" id="SSF53383">
    <property type="entry name" value="PLP-dependent transferases"/>
    <property type="match status" value="1"/>
</dbReference>
<name>A0ABR3RI67_9PLEO</name>
<dbReference type="Gene3D" id="3.40.640.10">
    <property type="entry name" value="Type I PLP-dependent aspartate aminotransferase-like (Major domain)"/>
    <property type="match status" value="2"/>
</dbReference>
<dbReference type="EMBL" id="JAKJXO020000006">
    <property type="protein sequence ID" value="KAL1604133.1"/>
    <property type="molecule type" value="Genomic_DNA"/>
</dbReference>
<evidence type="ECO:0000259" key="1">
    <source>
        <dbReference type="Pfam" id="PF00155"/>
    </source>
</evidence>
<accession>A0ABR3RI67</accession>
<keyword evidence="3" id="KW-1185">Reference proteome</keyword>
<protein>
    <submittedName>
        <fullName evidence="2">Valine--pyruvate aminotransferase</fullName>
    </submittedName>
</protein>
<gene>
    <name evidence="2" type="primary">YEY2_1</name>
    <name evidence="2" type="ORF">SLS60_005726</name>
</gene>
<reference evidence="2 3" key="1">
    <citation type="submission" date="2024-02" db="EMBL/GenBank/DDBJ databases">
        <title>De novo assembly and annotation of 12 fungi associated with fruit tree decline syndrome in Ontario, Canada.</title>
        <authorList>
            <person name="Sulman M."/>
            <person name="Ellouze W."/>
            <person name="Ilyukhin E."/>
        </authorList>
    </citation>
    <scope>NUCLEOTIDE SEQUENCE [LARGE SCALE GENOMIC DNA]</scope>
    <source>
        <strain evidence="2 3">M42-189</strain>
    </source>
</reference>
<dbReference type="PANTHER" id="PTHR42858">
    <property type="entry name" value="AMINOTRANSFERASE"/>
    <property type="match status" value="1"/>
</dbReference>
<dbReference type="InterPro" id="IPR015424">
    <property type="entry name" value="PyrdxlP-dep_Trfase"/>
</dbReference>
<dbReference type="PANTHER" id="PTHR42858:SF1">
    <property type="entry name" value="LD15494P"/>
    <property type="match status" value="1"/>
</dbReference>
<comment type="caution">
    <text evidence="2">The sequence shown here is derived from an EMBL/GenBank/DDBJ whole genome shotgun (WGS) entry which is preliminary data.</text>
</comment>
<evidence type="ECO:0000313" key="2">
    <source>
        <dbReference type="EMBL" id="KAL1604133.1"/>
    </source>
</evidence>
<sequence length="387" mass="42840">MSVVPSGDVINLQLGWPSPRLFAGSSLLQGATEVLTSEAQTAKALIYGPHIGHTPLRESIAQWLSKIYNVTTSKDRICITNGASANLSNILQKFTDPIYTRKIFMVEPTYFLACPIFEDNGFRGKLEGVPESAEGIDIEFLRNTLRMAEAAAMAEQNKSPKLKSGKSYVKVYKYVIYVVPTFANPSGKTMDLESRKKLVGLAREFDALVVSDDVGSSSSGGAPSHLTSTFVDKMLRNHHLQAHIERVLIPVYRKRYHALMRCMMEVLLPLGVVIESNAPTGVAGGFFTYIRLPEDLPAAKIVATIAWRKKHLRVAFGHMFTVSGDPGSLIRGEQAQGFTKCLRLCWAWHEEAEIKAGVLRLADVISETRDMSRRGLGFEDYMTIGIR</sequence>
<dbReference type="Pfam" id="PF00155">
    <property type="entry name" value="Aminotran_1_2"/>
    <property type="match status" value="1"/>
</dbReference>
<dbReference type="InterPro" id="IPR004839">
    <property type="entry name" value="Aminotransferase_I/II_large"/>
</dbReference>
<dbReference type="GO" id="GO:0008483">
    <property type="term" value="F:transaminase activity"/>
    <property type="evidence" value="ECO:0007669"/>
    <property type="project" value="UniProtKB-KW"/>
</dbReference>
<evidence type="ECO:0000313" key="3">
    <source>
        <dbReference type="Proteomes" id="UP001521785"/>
    </source>
</evidence>
<proteinExistence type="predicted"/>
<dbReference type="InterPro" id="IPR015421">
    <property type="entry name" value="PyrdxlP-dep_Trfase_major"/>
</dbReference>
<keyword evidence="2" id="KW-0032">Aminotransferase</keyword>